<organism evidence="2 3">
    <name type="scientific">Archangium gephyra</name>
    <dbReference type="NCBI Taxonomy" id="48"/>
    <lineage>
        <taxon>Bacteria</taxon>
        <taxon>Pseudomonadati</taxon>
        <taxon>Myxococcota</taxon>
        <taxon>Myxococcia</taxon>
        <taxon>Myxococcales</taxon>
        <taxon>Cystobacterineae</taxon>
        <taxon>Archangiaceae</taxon>
        <taxon>Archangium</taxon>
    </lineage>
</organism>
<dbReference type="Proteomes" id="UP000035579">
    <property type="component" value="Chromosome"/>
</dbReference>
<dbReference type="KEGG" id="age:AA314_01158"/>
<evidence type="ECO:0000313" key="2">
    <source>
        <dbReference type="EMBL" id="AKI99531.1"/>
    </source>
</evidence>
<sequence>MRAPLRLRRSRSHCQSPPTFCGGAHSQESRARGSPVRLPHGRHSRSSHCL</sequence>
<gene>
    <name evidence="2" type="ORF">AA314_01158</name>
</gene>
<name>A0AAC8TB75_9BACT</name>
<dbReference type="EMBL" id="CP011509">
    <property type="protein sequence ID" value="AKI99531.1"/>
    <property type="molecule type" value="Genomic_DNA"/>
</dbReference>
<evidence type="ECO:0000313" key="3">
    <source>
        <dbReference type="Proteomes" id="UP000035579"/>
    </source>
</evidence>
<accession>A0AAC8TB75</accession>
<feature type="region of interest" description="Disordered" evidence="1">
    <location>
        <begin position="1"/>
        <end position="50"/>
    </location>
</feature>
<proteinExistence type="predicted"/>
<feature type="compositionally biased region" description="Basic residues" evidence="1">
    <location>
        <begin position="39"/>
        <end position="50"/>
    </location>
</feature>
<dbReference type="AlphaFoldDB" id="A0AAC8TB75"/>
<feature type="compositionally biased region" description="Basic residues" evidence="1">
    <location>
        <begin position="1"/>
        <end position="12"/>
    </location>
</feature>
<evidence type="ECO:0000256" key="1">
    <source>
        <dbReference type="SAM" id="MobiDB-lite"/>
    </source>
</evidence>
<reference evidence="2 3" key="1">
    <citation type="submission" date="2015-05" db="EMBL/GenBank/DDBJ databases">
        <title>Genome assembly of Archangium gephyra DSM 2261.</title>
        <authorList>
            <person name="Sharma G."/>
            <person name="Subramanian S."/>
        </authorList>
    </citation>
    <scope>NUCLEOTIDE SEQUENCE [LARGE SCALE GENOMIC DNA]</scope>
    <source>
        <strain evidence="2 3">DSM 2261</strain>
    </source>
</reference>
<protein>
    <submittedName>
        <fullName evidence="2">Uncharacterized protein</fullName>
    </submittedName>
</protein>